<dbReference type="Gene3D" id="3.40.50.1000">
    <property type="entry name" value="HAD superfamily/HAD-like"/>
    <property type="match status" value="1"/>
</dbReference>
<dbReference type="AlphaFoldDB" id="A0A1H0SFH2"/>
<dbReference type="PROSITE" id="PS51186">
    <property type="entry name" value="GNAT"/>
    <property type="match status" value="1"/>
</dbReference>
<organism evidence="2 3">
    <name type="scientific">Lentzea jiangxiensis</name>
    <dbReference type="NCBI Taxonomy" id="641025"/>
    <lineage>
        <taxon>Bacteria</taxon>
        <taxon>Bacillati</taxon>
        <taxon>Actinomycetota</taxon>
        <taxon>Actinomycetes</taxon>
        <taxon>Pseudonocardiales</taxon>
        <taxon>Pseudonocardiaceae</taxon>
        <taxon>Lentzea</taxon>
    </lineage>
</organism>
<dbReference type="RefSeq" id="WP_090099291.1">
    <property type="nucleotide sequence ID" value="NZ_FNIX01000008.1"/>
</dbReference>
<dbReference type="NCBIfam" id="TIGR01686">
    <property type="entry name" value="FkbH"/>
    <property type="match status" value="1"/>
</dbReference>
<feature type="domain" description="N-acetyltransferase" evidence="1">
    <location>
        <begin position="452"/>
        <end position="602"/>
    </location>
</feature>
<dbReference type="InterPro" id="IPR010037">
    <property type="entry name" value="FkbH_domain"/>
</dbReference>
<dbReference type="NCBIfam" id="TIGR01681">
    <property type="entry name" value="HAD-SF-IIIC"/>
    <property type="match status" value="1"/>
</dbReference>
<protein>
    <submittedName>
        <fullName evidence="2">HAD-superfamily phosphatase, subfamily IIIC/FkbH-like domain-containing protein</fullName>
    </submittedName>
</protein>
<dbReference type="InterPro" id="IPR036514">
    <property type="entry name" value="SGNH_hydro_sf"/>
</dbReference>
<dbReference type="InterPro" id="IPR023214">
    <property type="entry name" value="HAD_sf"/>
</dbReference>
<dbReference type="EMBL" id="FNIX01000008">
    <property type="protein sequence ID" value="SDP40440.1"/>
    <property type="molecule type" value="Genomic_DNA"/>
</dbReference>
<dbReference type="Proteomes" id="UP000199691">
    <property type="component" value="Unassembled WGS sequence"/>
</dbReference>
<dbReference type="Gene3D" id="3.40.50.1110">
    <property type="entry name" value="SGNH hydrolase"/>
    <property type="match status" value="1"/>
</dbReference>
<dbReference type="STRING" id="641025.SAMN05421507_10842"/>
<dbReference type="InterPro" id="IPR016181">
    <property type="entry name" value="Acyl_CoA_acyltransferase"/>
</dbReference>
<gene>
    <name evidence="2" type="ORF">SAMN05421507_10842</name>
</gene>
<evidence type="ECO:0000313" key="2">
    <source>
        <dbReference type="EMBL" id="SDP40440.1"/>
    </source>
</evidence>
<dbReference type="SUPFAM" id="SSF56784">
    <property type="entry name" value="HAD-like"/>
    <property type="match status" value="1"/>
</dbReference>
<evidence type="ECO:0000313" key="3">
    <source>
        <dbReference type="Proteomes" id="UP000199691"/>
    </source>
</evidence>
<dbReference type="InterPro" id="IPR010033">
    <property type="entry name" value="HAD_SF_ppase_IIIC"/>
</dbReference>
<keyword evidence="3" id="KW-1185">Reference proteome</keyword>
<dbReference type="SUPFAM" id="SSF55729">
    <property type="entry name" value="Acyl-CoA N-acyltransferases (Nat)"/>
    <property type="match status" value="1"/>
</dbReference>
<dbReference type="InterPro" id="IPR000182">
    <property type="entry name" value="GNAT_dom"/>
</dbReference>
<sequence>METKEVLARIRRLTTPGAEADPALLGDLAALTDLPALLEAGRLLGKVPAELLGTLRPLKVAITGTFTASGVAPLLRVALLGRGIAPEIHVSGFDQLAVDLSSPDSPLAAFNPQVTLCLLHDDWFVPAEWDDAAAFESAVRGRWGMFDNLVGAFTERSGSAVLVHTVPLSPVEMRGVVAFDGRAALGRAWRELNSDLLGMALRRDQVHALDLEAYLVDAPARLRDERLYRFASAAWTPEVEQVYATEAAHFCRAFLGLAKKVLVLDLDNTLWGGVVGDDGPSGIQIGSMYPGNAFREMQRRAVQLRKQGVVLALASKNEAAIVDEVLNDHPDLVIRPADIAARAVNWQPKDHNIRGLAAQLNLGLDSFVFADDSTFETQLVRGSIPEVTVVHLDGDPADHVTALQRTGSFDVLTTTATDRERTGLYKARAERTEFADSFSSVQDYLRGLEITVSVREADEFSLPRLVQLGQRTNQFNMIGTSHAEARTREMAASGDHVVLVFEVADRFGAEGIVGGVWVSKHDDHWLVENFVMSCRVFTRGVEHTVVQHLADRALSAGAVRLEADFRATDRNKAAAAFYPDAGFERVSEGRFTLPLLPRPQIGPEWTTLVVERESADV</sequence>
<name>A0A1H0SFH2_9PSEU</name>
<dbReference type="InterPro" id="IPR036412">
    <property type="entry name" value="HAD-like_sf"/>
</dbReference>
<evidence type="ECO:0000259" key="1">
    <source>
        <dbReference type="PROSITE" id="PS51186"/>
    </source>
</evidence>
<dbReference type="OrthoDB" id="323926at2"/>
<dbReference type="Gene3D" id="3.40.630.30">
    <property type="match status" value="1"/>
</dbReference>
<proteinExistence type="predicted"/>
<dbReference type="GO" id="GO:0016747">
    <property type="term" value="F:acyltransferase activity, transferring groups other than amino-acyl groups"/>
    <property type="evidence" value="ECO:0007669"/>
    <property type="project" value="InterPro"/>
</dbReference>
<reference evidence="3" key="1">
    <citation type="submission" date="2016-10" db="EMBL/GenBank/DDBJ databases">
        <authorList>
            <person name="Varghese N."/>
            <person name="Submissions S."/>
        </authorList>
    </citation>
    <scope>NUCLEOTIDE SEQUENCE [LARGE SCALE GENOMIC DNA]</scope>
    <source>
        <strain evidence="3">CGMCC 4.6609</strain>
    </source>
</reference>
<accession>A0A1H0SFH2</accession>